<dbReference type="Proteomes" id="UP001054889">
    <property type="component" value="Unassembled WGS sequence"/>
</dbReference>
<organism evidence="2 3">
    <name type="scientific">Eleusine coracana subsp. coracana</name>
    <dbReference type="NCBI Taxonomy" id="191504"/>
    <lineage>
        <taxon>Eukaryota</taxon>
        <taxon>Viridiplantae</taxon>
        <taxon>Streptophyta</taxon>
        <taxon>Embryophyta</taxon>
        <taxon>Tracheophyta</taxon>
        <taxon>Spermatophyta</taxon>
        <taxon>Magnoliopsida</taxon>
        <taxon>Liliopsida</taxon>
        <taxon>Poales</taxon>
        <taxon>Poaceae</taxon>
        <taxon>PACMAD clade</taxon>
        <taxon>Chloridoideae</taxon>
        <taxon>Cynodonteae</taxon>
        <taxon>Eleusininae</taxon>
        <taxon>Eleusine</taxon>
    </lineage>
</organism>
<dbReference type="EMBL" id="BQKI01000003">
    <property type="protein sequence ID" value="GJM90145.1"/>
    <property type="molecule type" value="Genomic_DNA"/>
</dbReference>
<keyword evidence="3" id="KW-1185">Reference proteome</keyword>
<dbReference type="AlphaFoldDB" id="A0AAV5BWL2"/>
<reference evidence="2" key="1">
    <citation type="journal article" date="2018" name="DNA Res.">
        <title>Multiple hybrid de novo genome assembly of finger millet, an orphan allotetraploid crop.</title>
        <authorList>
            <person name="Hatakeyama M."/>
            <person name="Aluri S."/>
            <person name="Balachadran M.T."/>
            <person name="Sivarajan S.R."/>
            <person name="Patrignani A."/>
            <person name="Gruter S."/>
            <person name="Poveda L."/>
            <person name="Shimizu-Inatsugi R."/>
            <person name="Baeten J."/>
            <person name="Francoijs K.J."/>
            <person name="Nataraja K.N."/>
            <person name="Reddy Y.A.N."/>
            <person name="Phadnis S."/>
            <person name="Ravikumar R.L."/>
            <person name="Schlapbach R."/>
            <person name="Sreeman S.M."/>
            <person name="Shimizu K.K."/>
        </authorList>
    </citation>
    <scope>NUCLEOTIDE SEQUENCE</scope>
</reference>
<evidence type="ECO:0000256" key="1">
    <source>
        <dbReference type="SAM" id="MobiDB-lite"/>
    </source>
</evidence>
<protein>
    <submittedName>
        <fullName evidence="2">Uncharacterized protein</fullName>
    </submittedName>
</protein>
<evidence type="ECO:0000313" key="2">
    <source>
        <dbReference type="EMBL" id="GJM90145.1"/>
    </source>
</evidence>
<feature type="region of interest" description="Disordered" evidence="1">
    <location>
        <begin position="55"/>
        <end position="79"/>
    </location>
</feature>
<sequence>MALRLHSPTPGAFSVAAPLPVPSAASSSPVQWAVAYSPAPDVATAYFPCANAAVASSPRRHRRATTPSSAKDAPALSSGCPCASELRPLLPSSGCPPSLSHNVDDSIFFSHGSLLSNVAGALSFVEHVPCPSFIAAATTAL</sequence>
<comment type="caution">
    <text evidence="2">The sequence shown here is derived from an EMBL/GenBank/DDBJ whole genome shotgun (WGS) entry which is preliminary data.</text>
</comment>
<accession>A0AAV5BWL2</accession>
<reference evidence="2" key="2">
    <citation type="submission" date="2021-12" db="EMBL/GenBank/DDBJ databases">
        <title>Resequencing data analysis of finger millet.</title>
        <authorList>
            <person name="Hatakeyama M."/>
            <person name="Aluri S."/>
            <person name="Balachadran M.T."/>
            <person name="Sivarajan S.R."/>
            <person name="Poveda L."/>
            <person name="Shimizu-Inatsugi R."/>
            <person name="Schlapbach R."/>
            <person name="Sreeman S.M."/>
            <person name="Shimizu K.K."/>
        </authorList>
    </citation>
    <scope>NUCLEOTIDE SEQUENCE</scope>
</reference>
<evidence type="ECO:0000313" key="3">
    <source>
        <dbReference type="Proteomes" id="UP001054889"/>
    </source>
</evidence>
<proteinExistence type="predicted"/>
<gene>
    <name evidence="2" type="primary">ga06398</name>
    <name evidence="2" type="ORF">PR202_ga06398</name>
</gene>
<name>A0AAV5BWL2_ELECO</name>